<reference evidence="3" key="1">
    <citation type="journal article" date="2019" name="Sci. Rep.">
        <title>Draft genome of Tanacetum cinerariifolium, the natural source of mosquito coil.</title>
        <authorList>
            <person name="Yamashiro T."/>
            <person name="Shiraishi A."/>
            <person name="Satake H."/>
            <person name="Nakayama K."/>
        </authorList>
    </citation>
    <scope>NUCLEOTIDE SEQUENCE</scope>
</reference>
<dbReference type="EMBL" id="BKCJ010356703">
    <property type="protein sequence ID" value="GFA01992.1"/>
    <property type="molecule type" value="Genomic_DNA"/>
</dbReference>
<feature type="domain" description="Reverse transcriptase Ty1/copia-type" evidence="2">
    <location>
        <begin position="187"/>
        <end position="265"/>
    </location>
</feature>
<dbReference type="Pfam" id="PF07727">
    <property type="entry name" value="RVT_2"/>
    <property type="match status" value="1"/>
</dbReference>
<dbReference type="CDD" id="cd09272">
    <property type="entry name" value="RNase_HI_RT_Ty1"/>
    <property type="match status" value="1"/>
</dbReference>
<comment type="caution">
    <text evidence="3">The sequence shown here is derived from an EMBL/GenBank/DDBJ whole genome shotgun (WGS) entry which is preliminary data.</text>
</comment>
<evidence type="ECO:0000259" key="2">
    <source>
        <dbReference type="Pfam" id="PF07727"/>
    </source>
</evidence>
<feature type="compositionally biased region" description="Basic and acidic residues" evidence="1">
    <location>
        <begin position="298"/>
        <end position="312"/>
    </location>
</feature>
<feature type="region of interest" description="Disordered" evidence="1">
    <location>
        <begin position="274"/>
        <end position="313"/>
    </location>
</feature>
<protein>
    <submittedName>
        <fullName evidence="3">Putative ribonuclease H-like domain-containing protein</fullName>
    </submittedName>
</protein>
<feature type="compositionally biased region" description="Basic and acidic residues" evidence="1">
    <location>
        <begin position="85"/>
        <end position="101"/>
    </location>
</feature>
<dbReference type="AlphaFoldDB" id="A0A699J0J0"/>
<organism evidence="3">
    <name type="scientific">Tanacetum cinerariifolium</name>
    <name type="common">Dalmatian daisy</name>
    <name type="synonym">Chrysanthemum cinerariifolium</name>
    <dbReference type="NCBI Taxonomy" id="118510"/>
    <lineage>
        <taxon>Eukaryota</taxon>
        <taxon>Viridiplantae</taxon>
        <taxon>Streptophyta</taxon>
        <taxon>Embryophyta</taxon>
        <taxon>Tracheophyta</taxon>
        <taxon>Spermatophyta</taxon>
        <taxon>Magnoliopsida</taxon>
        <taxon>eudicotyledons</taxon>
        <taxon>Gunneridae</taxon>
        <taxon>Pentapetalae</taxon>
        <taxon>asterids</taxon>
        <taxon>campanulids</taxon>
        <taxon>Asterales</taxon>
        <taxon>Asteraceae</taxon>
        <taxon>Asteroideae</taxon>
        <taxon>Anthemideae</taxon>
        <taxon>Anthemidinae</taxon>
        <taxon>Tanacetum</taxon>
    </lineage>
</organism>
<gene>
    <name evidence="3" type="ORF">Tci_573964</name>
</gene>
<evidence type="ECO:0000313" key="3">
    <source>
        <dbReference type="EMBL" id="GFA01992.1"/>
    </source>
</evidence>
<feature type="region of interest" description="Disordered" evidence="1">
    <location>
        <begin position="81"/>
        <end position="105"/>
    </location>
</feature>
<accession>A0A699J0J0</accession>
<feature type="compositionally biased region" description="Low complexity" evidence="1">
    <location>
        <begin position="286"/>
        <end position="297"/>
    </location>
</feature>
<dbReference type="InterPro" id="IPR013103">
    <property type="entry name" value="RVT_2"/>
</dbReference>
<feature type="compositionally biased region" description="Low complexity" evidence="1">
    <location>
        <begin position="360"/>
        <end position="371"/>
    </location>
</feature>
<dbReference type="PANTHER" id="PTHR11439:SF495">
    <property type="entry name" value="REVERSE TRANSCRIPTASE, RNA-DEPENDENT DNA POLYMERASE-RELATED"/>
    <property type="match status" value="1"/>
</dbReference>
<evidence type="ECO:0000256" key="1">
    <source>
        <dbReference type="SAM" id="MobiDB-lite"/>
    </source>
</evidence>
<feature type="compositionally biased region" description="Basic and acidic residues" evidence="1">
    <location>
        <begin position="274"/>
        <end position="285"/>
    </location>
</feature>
<sequence>MHVKFSENSPNIAESKPNWLFDIDALSKSMNYKPVVTGNQSNGSACKARVETLPDKDYILLPLWTLDPLFSFISKDYNGDGFKPSGEEEKKDAEDLRNKDNEDNDVDENIVYGCADDLNKLDLEEISRFSDAEDDDLGANMNNLDTYFQVSLVLTTRRHKDYPLNQVTGDVQSVIQTRNMSKNLEEHRNKKDERGIVIKNKARLVAQGYTQEEGIDYDEVFAHVSIIEEIGLFLAYTLFKDFAVYQMDVKSAFLYGQIENEVYNTNGNATFDGKVPEFDEKKPESEVNVSPSSSAQSKKQDDKTKREAKGKSPVESFIGYRDLSADFEDYSEDSINEINAAGTLVPTVRQISPNNNNTFSAAGPSNAAASPTHGKSSCIDASQLPDDPDMPELEDITYSDDEDDVGPEVDFNNLETSIIVSPIPTTRVYKDHPVTQIIGDLSSATQTRSMKRVAKDQGDFLRCLMMTSILAYLPAFFHKKNPRGYIKLLKIQVRLKLCRKSFFNSKCRRIFRYLKGQSKLGLWYPKDSPFDLVAYTDSDHARASLDKKSTIGGCQFLGCRLISWQCKKQNMVGNSITKAEYIDAFNHYGHVLLNQNQLMDYRYNFMQTKIHIDNESNICIVKNPIFHSKTKHIEIRHHFIRDSNEKKLIRMIKIHTD</sequence>
<proteinExistence type="predicted"/>
<feature type="region of interest" description="Disordered" evidence="1">
    <location>
        <begin position="355"/>
        <end position="378"/>
    </location>
</feature>
<dbReference type="PANTHER" id="PTHR11439">
    <property type="entry name" value="GAG-POL-RELATED RETROTRANSPOSON"/>
    <property type="match status" value="1"/>
</dbReference>
<name>A0A699J0J0_TANCI</name>